<keyword evidence="2" id="KW-1185">Reference proteome</keyword>
<evidence type="ECO:0000313" key="1">
    <source>
        <dbReference type="EMBL" id="CCH78556.1"/>
    </source>
</evidence>
<dbReference type="AlphaFoldDB" id="A0A077LY09"/>
<accession>A0A077LY09</accession>
<organism evidence="1 2">
    <name type="scientific">Nostocoides japonicum T1-X7</name>
    <dbReference type="NCBI Taxonomy" id="1194083"/>
    <lineage>
        <taxon>Bacteria</taxon>
        <taxon>Bacillati</taxon>
        <taxon>Actinomycetota</taxon>
        <taxon>Actinomycetes</taxon>
        <taxon>Micrococcales</taxon>
        <taxon>Intrasporangiaceae</taxon>
        <taxon>Nostocoides</taxon>
    </lineage>
</organism>
<gene>
    <name evidence="1" type="ORF">BN12_300004</name>
</gene>
<reference evidence="1 2" key="1">
    <citation type="journal article" date="2013" name="ISME J.">
        <title>A metabolic model for members of the genus Tetrasphaera involved in enhanced biological phosphorus removal.</title>
        <authorList>
            <person name="Kristiansen R."/>
            <person name="Nguyen H.T.T."/>
            <person name="Saunders A.M."/>
            <person name="Nielsen J.L."/>
            <person name="Wimmer R."/>
            <person name="Le V.Q."/>
            <person name="McIlroy S.J."/>
            <person name="Petrovski S."/>
            <person name="Seviour R.J."/>
            <person name="Calteau A."/>
            <person name="Nielsen K.L."/>
            <person name="Nielsen P.H."/>
        </authorList>
    </citation>
    <scope>NUCLEOTIDE SEQUENCE [LARGE SCALE GENOMIC DNA]</scope>
    <source>
        <strain evidence="1 2">T1-X7</strain>
    </source>
</reference>
<evidence type="ECO:0000313" key="2">
    <source>
        <dbReference type="Proteomes" id="UP000035721"/>
    </source>
</evidence>
<protein>
    <submittedName>
        <fullName evidence="1">DNA primase</fullName>
    </submittedName>
</protein>
<dbReference type="STRING" id="1194083.BN12_300004"/>
<dbReference type="Proteomes" id="UP000035721">
    <property type="component" value="Unassembled WGS sequence"/>
</dbReference>
<dbReference type="RefSeq" id="WP_048550790.1">
    <property type="nucleotide sequence ID" value="NZ_HF570958.1"/>
</dbReference>
<dbReference type="OrthoDB" id="5144898at2"/>
<proteinExistence type="predicted"/>
<name>A0A077LY09_9MICO</name>
<dbReference type="EMBL" id="CAJB01000224">
    <property type="protein sequence ID" value="CCH78556.1"/>
    <property type="molecule type" value="Genomic_DNA"/>
</dbReference>
<comment type="caution">
    <text evidence="1">The sequence shown here is derived from an EMBL/GenBank/DDBJ whole genome shotgun (WGS) entry which is preliminary data.</text>
</comment>
<sequence length="175" mass="19280">MAILGRRRRHGHGIPTEARAVVAARPGEHVLSVAHDDASDATLVAGRFGVYAVRPDGEVALERPWHLVDGGAWDHETFTLTVTWVDRHPRTRWVLKVPNAFPETFRERVQASVVLTDTVSLDGRRTARVVLRQDLATGEMLGQTLLGRGVRSSDPGVIEQTEAALDRLREQVGLA</sequence>